<evidence type="ECO:0000259" key="11">
    <source>
        <dbReference type="Pfam" id="PF00482"/>
    </source>
</evidence>
<evidence type="ECO:0000256" key="1">
    <source>
        <dbReference type="ARBA" id="ARBA00004429"/>
    </source>
</evidence>
<feature type="domain" description="Type II secretion system protein GspF" evidence="11">
    <location>
        <begin position="65"/>
        <end position="188"/>
    </location>
</feature>
<evidence type="ECO:0000256" key="5">
    <source>
        <dbReference type="ARBA" id="ARBA00022519"/>
    </source>
</evidence>
<comment type="similarity">
    <text evidence="2 9">Belongs to the GSP F family.</text>
</comment>
<keyword evidence="4" id="KW-1003">Cell membrane</keyword>
<evidence type="ECO:0000313" key="12">
    <source>
        <dbReference type="EMBL" id="BAL56278.1"/>
    </source>
</evidence>
<dbReference type="FunFam" id="1.20.81.30:FF:000001">
    <property type="entry name" value="Type II secretion system protein F"/>
    <property type="match status" value="2"/>
</dbReference>
<evidence type="ECO:0000256" key="4">
    <source>
        <dbReference type="ARBA" id="ARBA00022475"/>
    </source>
</evidence>
<proteinExistence type="inferred from homology"/>
<dbReference type="PANTHER" id="PTHR30012:SF7">
    <property type="entry name" value="PROTEIN TRANSPORT PROTEIN HOFC HOMOLOG"/>
    <property type="match status" value="1"/>
</dbReference>
<dbReference type="AlphaFoldDB" id="H5SJE2"/>
<dbReference type="InterPro" id="IPR042094">
    <property type="entry name" value="T2SS_GspF_sf"/>
</dbReference>
<sequence>MPEFVYEAKTRAGELRKGFREADSEEAVANWLRSQQLLPVQIKKKPREINLTIGSGVSPKELVVFTRQFGTMIDAGLPLVQCLDILSSQNDNPIFAKILKDVKASVEQGKTFSDALSKHPKIFDSLYVNLVRAGEVGGILDTILARLAVYIEKRVKLARQVRGALVYPTAIMIIAVLVVSVLLTWVIPTFEKMFADFGAKDDLPALTQFVINLSKSFVNNLPWIVLSVLGVVGSVTYGYKTPGGRELAHRLLLEIPLIGPVMRKIAVARFTRTLGTLLSSGVPILDALEIVASTAGNVVIEKAILSARAKIAEGKTMADPLMETKVFPPMVVQMIGVGEQTGALDTMLNKIADFYEEEVDIAVAALTSLLEPLMMVVIGGITGTMIIAMYLPIFEIAGKIKSE</sequence>
<evidence type="ECO:0000256" key="9">
    <source>
        <dbReference type="RuleBase" id="RU003923"/>
    </source>
</evidence>
<dbReference type="InterPro" id="IPR003004">
    <property type="entry name" value="GspF/PilC"/>
</dbReference>
<reference evidence="12" key="1">
    <citation type="journal article" date="2005" name="Environ. Microbiol.">
        <title>Genetic and functional properties of uncultivated thermophilic crenarchaeotes from a subsurface gold mine as revealed by analysis of genome fragments.</title>
        <authorList>
            <person name="Nunoura T."/>
            <person name="Hirayama H."/>
            <person name="Takami H."/>
            <person name="Oida H."/>
            <person name="Nishi S."/>
            <person name="Shimamura S."/>
            <person name="Suzuki Y."/>
            <person name="Inagaki F."/>
            <person name="Takai K."/>
            <person name="Nealson K.H."/>
            <person name="Horikoshi K."/>
        </authorList>
    </citation>
    <scope>NUCLEOTIDE SEQUENCE</scope>
</reference>
<feature type="domain" description="Type II secretion system protein GspF" evidence="11">
    <location>
        <begin position="270"/>
        <end position="392"/>
    </location>
</feature>
<dbReference type="Gene3D" id="1.20.81.30">
    <property type="entry name" value="Type II secretion system (T2SS), domain F"/>
    <property type="match status" value="2"/>
</dbReference>
<keyword evidence="7 10" id="KW-1133">Transmembrane helix</keyword>
<evidence type="ECO:0000256" key="3">
    <source>
        <dbReference type="ARBA" id="ARBA00022448"/>
    </source>
</evidence>
<protein>
    <submittedName>
        <fullName evidence="12">Type IV pilus assembly protein PilC</fullName>
    </submittedName>
</protein>
<dbReference type="PRINTS" id="PR00812">
    <property type="entry name" value="BCTERIALGSPF"/>
</dbReference>
<keyword evidence="5" id="KW-0997">Cell inner membrane</keyword>
<evidence type="ECO:0000256" key="10">
    <source>
        <dbReference type="SAM" id="Phobius"/>
    </source>
</evidence>
<organism evidence="12">
    <name type="scientific">uncultured delta proteobacterium</name>
    <dbReference type="NCBI Taxonomy" id="34034"/>
    <lineage>
        <taxon>Bacteria</taxon>
        <taxon>Deltaproteobacteria</taxon>
        <taxon>environmental samples</taxon>
    </lineage>
</organism>
<keyword evidence="3 9" id="KW-0813">Transport</keyword>
<evidence type="ECO:0000256" key="2">
    <source>
        <dbReference type="ARBA" id="ARBA00005745"/>
    </source>
</evidence>
<dbReference type="PROSITE" id="PS00874">
    <property type="entry name" value="T2SP_F"/>
    <property type="match status" value="1"/>
</dbReference>
<dbReference type="EMBL" id="AP011742">
    <property type="protein sequence ID" value="BAL56278.1"/>
    <property type="molecule type" value="Genomic_DNA"/>
</dbReference>
<dbReference type="GO" id="GO:0015628">
    <property type="term" value="P:protein secretion by the type II secretion system"/>
    <property type="evidence" value="ECO:0007669"/>
    <property type="project" value="TreeGrafter"/>
</dbReference>
<evidence type="ECO:0000256" key="6">
    <source>
        <dbReference type="ARBA" id="ARBA00022692"/>
    </source>
</evidence>
<dbReference type="PANTHER" id="PTHR30012">
    <property type="entry name" value="GENERAL SECRETION PATHWAY PROTEIN"/>
    <property type="match status" value="1"/>
</dbReference>
<dbReference type="InterPro" id="IPR001992">
    <property type="entry name" value="T2SS_GspF/T4SS_PilC_CS"/>
</dbReference>
<keyword evidence="8 10" id="KW-0472">Membrane</keyword>
<feature type="transmembrane region" description="Helical" evidence="10">
    <location>
        <begin position="373"/>
        <end position="393"/>
    </location>
</feature>
<reference evidence="12" key="2">
    <citation type="journal article" date="2012" name="PLoS ONE">
        <title>A Deeply Branching Thermophilic Bacterium with an Ancient Acetyl-CoA Pathway Dominates a Subsurface Ecosystem.</title>
        <authorList>
            <person name="Takami H."/>
            <person name="Noguchi H."/>
            <person name="Takaki Y."/>
            <person name="Uchiyama I."/>
            <person name="Toyoda A."/>
            <person name="Nishi S."/>
            <person name="Chee G.-J."/>
            <person name="Arai W."/>
            <person name="Nunoura T."/>
            <person name="Itoh T."/>
            <person name="Hattori M."/>
            <person name="Takai K."/>
        </authorList>
    </citation>
    <scope>NUCLEOTIDE SEQUENCE</scope>
</reference>
<evidence type="ECO:0000256" key="7">
    <source>
        <dbReference type="ARBA" id="ARBA00022989"/>
    </source>
</evidence>
<gene>
    <name evidence="12" type="ORF">HGMM_F36A01C13</name>
</gene>
<evidence type="ECO:0000256" key="8">
    <source>
        <dbReference type="ARBA" id="ARBA00023136"/>
    </source>
</evidence>
<feature type="transmembrane region" description="Helical" evidence="10">
    <location>
        <begin position="164"/>
        <end position="187"/>
    </location>
</feature>
<dbReference type="GO" id="GO:0005886">
    <property type="term" value="C:plasma membrane"/>
    <property type="evidence" value="ECO:0007669"/>
    <property type="project" value="UniProtKB-SubCell"/>
</dbReference>
<name>H5SJE2_9DELT</name>
<keyword evidence="6 9" id="KW-0812">Transmembrane</keyword>
<dbReference type="Pfam" id="PF00482">
    <property type="entry name" value="T2SSF"/>
    <property type="match status" value="2"/>
</dbReference>
<accession>H5SJE2</accession>
<dbReference type="InterPro" id="IPR018076">
    <property type="entry name" value="T2SS_GspF_dom"/>
</dbReference>
<comment type="subcellular location">
    <subcellularLocation>
        <location evidence="1">Cell inner membrane</location>
        <topology evidence="1">Multi-pass membrane protein</topology>
    </subcellularLocation>
    <subcellularLocation>
        <location evidence="9">Cell membrane</location>
        <topology evidence="9">Multi-pass membrane protein</topology>
    </subcellularLocation>
</comment>